<name>A0A1M5DD61_9HYPH</name>
<comment type="subcellular location">
    <subcellularLocation>
        <location evidence="1 9">Cell membrane</location>
        <topology evidence="1 9">Multi-pass membrane protein</topology>
    </subcellularLocation>
</comment>
<dbReference type="EMBL" id="FQUP01000002">
    <property type="protein sequence ID" value="SHF64622.1"/>
    <property type="molecule type" value="Genomic_DNA"/>
</dbReference>
<dbReference type="InterPro" id="IPR004563">
    <property type="entry name" value="Apolipo_AcylTrfase"/>
</dbReference>
<dbReference type="UniPathway" id="UPA00666"/>
<feature type="transmembrane region" description="Helical" evidence="9">
    <location>
        <begin position="110"/>
        <end position="131"/>
    </location>
</feature>
<dbReference type="NCBIfam" id="TIGR00546">
    <property type="entry name" value="lnt"/>
    <property type="match status" value="1"/>
</dbReference>
<keyword evidence="7 9" id="KW-0472">Membrane</keyword>
<comment type="function">
    <text evidence="9">Catalyzes the phospholipid dependent N-acylation of the N-terminal cysteine of apolipoprotein, the last step in lipoprotein maturation.</text>
</comment>
<dbReference type="Gene3D" id="3.60.110.10">
    <property type="entry name" value="Carbon-nitrogen hydrolase"/>
    <property type="match status" value="1"/>
</dbReference>
<keyword evidence="8 9" id="KW-0012">Acyltransferase</keyword>
<dbReference type="Proteomes" id="UP000184485">
    <property type="component" value="Unassembled WGS sequence"/>
</dbReference>
<dbReference type="AlphaFoldDB" id="A0A1M5DD61"/>
<evidence type="ECO:0000256" key="7">
    <source>
        <dbReference type="ARBA" id="ARBA00023136"/>
    </source>
</evidence>
<dbReference type="InterPro" id="IPR036526">
    <property type="entry name" value="C-N_Hydrolase_sf"/>
</dbReference>
<feature type="transmembrane region" description="Helical" evidence="9">
    <location>
        <begin position="143"/>
        <end position="162"/>
    </location>
</feature>
<dbReference type="InterPro" id="IPR045378">
    <property type="entry name" value="LNT_N"/>
</dbReference>
<dbReference type="Pfam" id="PF20154">
    <property type="entry name" value="LNT_N"/>
    <property type="match status" value="1"/>
</dbReference>
<keyword evidence="3 9" id="KW-1003">Cell membrane</keyword>
<keyword evidence="5 9" id="KW-0812">Transmembrane</keyword>
<keyword evidence="4 9" id="KW-0808">Transferase</keyword>
<evidence type="ECO:0000313" key="11">
    <source>
        <dbReference type="EMBL" id="SHF64622.1"/>
    </source>
</evidence>
<dbReference type="STRING" id="1122133.SAMN02745157_2637"/>
<evidence type="ECO:0000256" key="2">
    <source>
        <dbReference type="ARBA" id="ARBA00010065"/>
    </source>
</evidence>
<dbReference type="HAMAP" id="MF_01148">
    <property type="entry name" value="Lnt"/>
    <property type="match status" value="1"/>
</dbReference>
<dbReference type="Pfam" id="PF00795">
    <property type="entry name" value="CN_hydrolase"/>
    <property type="match status" value="1"/>
</dbReference>
<dbReference type="PANTHER" id="PTHR38686:SF1">
    <property type="entry name" value="APOLIPOPROTEIN N-ACYLTRANSFERASE"/>
    <property type="match status" value="1"/>
</dbReference>
<dbReference type="OrthoDB" id="9804277at2"/>
<evidence type="ECO:0000256" key="6">
    <source>
        <dbReference type="ARBA" id="ARBA00022989"/>
    </source>
</evidence>
<feature type="transmembrane region" description="Helical" evidence="9">
    <location>
        <begin position="521"/>
        <end position="540"/>
    </location>
</feature>
<dbReference type="PROSITE" id="PS50263">
    <property type="entry name" value="CN_HYDROLASE"/>
    <property type="match status" value="1"/>
</dbReference>
<dbReference type="EC" id="2.3.1.269" evidence="9"/>
<feature type="transmembrane region" description="Helical" evidence="9">
    <location>
        <begin position="41"/>
        <end position="61"/>
    </location>
</feature>
<feature type="transmembrane region" description="Helical" evidence="9">
    <location>
        <begin position="82"/>
        <end position="104"/>
    </location>
</feature>
<comment type="pathway">
    <text evidence="9">Protein modification; lipoprotein biosynthesis (N-acyl transfer).</text>
</comment>
<keyword evidence="6 9" id="KW-1133">Transmembrane helix</keyword>
<dbReference type="GO" id="GO:0042158">
    <property type="term" value="P:lipoprotein biosynthetic process"/>
    <property type="evidence" value="ECO:0007669"/>
    <property type="project" value="UniProtKB-UniRule"/>
</dbReference>
<dbReference type="CDD" id="cd07571">
    <property type="entry name" value="ALP_N-acyl_transferase"/>
    <property type="match status" value="1"/>
</dbReference>
<feature type="transmembrane region" description="Helical" evidence="9">
    <location>
        <begin position="221"/>
        <end position="239"/>
    </location>
</feature>
<feature type="transmembrane region" description="Helical" evidence="9">
    <location>
        <begin position="182"/>
        <end position="209"/>
    </location>
</feature>
<dbReference type="GO" id="GO:0016410">
    <property type="term" value="F:N-acyltransferase activity"/>
    <property type="evidence" value="ECO:0007669"/>
    <property type="project" value="UniProtKB-UniRule"/>
</dbReference>
<dbReference type="InterPro" id="IPR003010">
    <property type="entry name" value="C-N_Hydrolase"/>
</dbReference>
<evidence type="ECO:0000256" key="1">
    <source>
        <dbReference type="ARBA" id="ARBA00004651"/>
    </source>
</evidence>
<evidence type="ECO:0000313" key="12">
    <source>
        <dbReference type="Proteomes" id="UP000184485"/>
    </source>
</evidence>
<dbReference type="SUPFAM" id="SSF56317">
    <property type="entry name" value="Carbon-nitrogen hydrolase"/>
    <property type="match status" value="1"/>
</dbReference>
<feature type="domain" description="CN hydrolase" evidence="10">
    <location>
        <begin position="257"/>
        <end position="508"/>
    </location>
</feature>
<comment type="similarity">
    <text evidence="2 9">Belongs to the CN hydrolase family. Apolipoprotein N-acyltransferase subfamily.</text>
</comment>
<proteinExistence type="inferred from homology"/>
<evidence type="ECO:0000256" key="3">
    <source>
        <dbReference type="ARBA" id="ARBA00022475"/>
    </source>
</evidence>
<dbReference type="PANTHER" id="PTHR38686">
    <property type="entry name" value="APOLIPOPROTEIN N-ACYLTRANSFERASE"/>
    <property type="match status" value="1"/>
</dbReference>
<comment type="catalytic activity">
    <reaction evidence="9">
        <text>N-terminal S-1,2-diacyl-sn-glyceryl-L-cysteinyl-[lipoprotein] + a glycerophospholipid = N-acyl-S-1,2-diacyl-sn-glyceryl-L-cysteinyl-[lipoprotein] + a 2-acyl-sn-glycero-3-phospholipid + H(+)</text>
        <dbReference type="Rhea" id="RHEA:48228"/>
        <dbReference type="Rhea" id="RHEA-COMP:14681"/>
        <dbReference type="Rhea" id="RHEA-COMP:14684"/>
        <dbReference type="ChEBI" id="CHEBI:15378"/>
        <dbReference type="ChEBI" id="CHEBI:136912"/>
        <dbReference type="ChEBI" id="CHEBI:140656"/>
        <dbReference type="ChEBI" id="CHEBI:140657"/>
        <dbReference type="ChEBI" id="CHEBI:140660"/>
        <dbReference type="EC" id="2.3.1.269"/>
    </reaction>
</comment>
<sequence>MSRSRPRRAGLSALADAVLLSWGWRRALIGISAGALSALALPPFGLFPILFLTMPVLVLLLDGATPRPGAGVVQRLAPAFRVGWMFGFGYFLGGLWWIGAAFLADAGAGVVFLMPFAVLLLPAGLALFWGLATALARFAWPEGWRRVVVLAASLALAEWLRGHVLTGFPWNAFGYTLMPMPLMMQGAAVVGLWGMTLLAFLVFMAPVLLLGDRMGGRGGRIAFLVIFGLFLVDLGYGAARLASADGALVPGIKLRLVQPVLAQDEKWSPGRDSAVLQRYLSLSAQGMTDSGASPFSILIWPETALPFFLTDQPNALAAIGAMLPKGTTLITGAARSEPAADQDAAGHVFNSIYVIDDDGVIRDAYDKVHLVPFGEYLPFDGLLSQLGLHEMVALPGGFDAGRRLRTLPLEGAPSFGPLICYEIIFPGAATDRRLRPRWLVNVTNDGWFGNTPGPHQHLQQAIVRAVEEGLPLARAANTGISAIVDPYGRVVASLSLEKQGIVDGPLPEALASTPYERFGDLPFAVALFFSFLLSVLAGFTPAKTRN</sequence>
<accession>A0A1M5DD61</accession>
<dbReference type="GO" id="GO:0005886">
    <property type="term" value="C:plasma membrane"/>
    <property type="evidence" value="ECO:0007669"/>
    <property type="project" value="UniProtKB-SubCell"/>
</dbReference>
<evidence type="ECO:0000259" key="10">
    <source>
        <dbReference type="PROSITE" id="PS50263"/>
    </source>
</evidence>
<gene>
    <name evidence="9" type="primary">lnt</name>
    <name evidence="11" type="ORF">SAMN02745157_2637</name>
</gene>
<dbReference type="RefSeq" id="WP_073053346.1">
    <property type="nucleotide sequence ID" value="NZ_FQUP01000002.1"/>
</dbReference>
<evidence type="ECO:0000256" key="8">
    <source>
        <dbReference type="ARBA" id="ARBA00023315"/>
    </source>
</evidence>
<evidence type="ECO:0000256" key="4">
    <source>
        <dbReference type="ARBA" id="ARBA00022679"/>
    </source>
</evidence>
<protein>
    <recommendedName>
        <fullName evidence="9">Apolipoprotein N-acyltransferase</fullName>
        <shortName evidence="9">ALP N-acyltransferase</shortName>
        <ecNumber evidence="9">2.3.1.269</ecNumber>
    </recommendedName>
</protein>
<keyword evidence="12" id="KW-1185">Reference proteome</keyword>
<evidence type="ECO:0000256" key="9">
    <source>
        <dbReference type="HAMAP-Rule" id="MF_01148"/>
    </source>
</evidence>
<organism evidence="11 12">
    <name type="scientific">Kaistia soli DSM 19436</name>
    <dbReference type="NCBI Taxonomy" id="1122133"/>
    <lineage>
        <taxon>Bacteria</taxon>
        <taxon>Pseudomonadati</taxon>
        <taxon>Pseudomonadota</taxon>
        <taxon>Alphaproteobacteria</taxon>
        <taxon>Hyphomicrobiales</taxon>
        <taxon>Kaistiaceae</taxon>
        <taxon>Kaistia</taxon>
    </lineage>
</organism>
<reference evidence="11 12" key="1">
    <citation type="submission" date="2016-11" db="EMBL/GenBank/DDBJ databases">
        <authorList>
            <person name="Jaros S."/>
            <person name="Januszkiewicz K."/>
            <person name="Wedrychowicz H."/>
        </authorList>
    </citation>
    <scope>NUCLEOTIDE SEQUENCE [LARGE SCALE GENOMIC DNA]</scope>
    <source>
        <strain evidence="11 12">DSM 19436</strain>
    </source>
</reference>
<keyword evidence="11" id="KW-0449">Lipoprotein</keyword>
<evidence type="ECO:0000256" key="5">
    <source>
        <dbReference type="ARBA" id="ARBA00022692"/>
    </source>
</evidence>